<keyword evidence="1" id="KW-0472">Membrane</keyword>
<evidence type="ECO:0000256" key="1">
    <source>
        <dbReference type="SAM" id="Phobius"/>
    </source>
</evidence>
<proteinExistence type="predicted"/>
<keyword evidence="1" id="KW-1133">Transmembrane helix</keyword>
<dbReference type="STRING" id="766136.BHF68_11490"/>
<feature type="transmembrane region" description="Helical" evidence="1">
    <location>
        <begin position="41"/>
        <end position="59"/>
    </location>
</feature>
<organism evidence="2 3">
    <name type="scientific">Desulfuribacillus alkaliarsenatis</name>
    <dbReference type="NCBI Taxonomy" id="766136"/>
    <lineage>
        <taxon>Bacteria</taxon>
        <taxon>Bacillati</taxon>
        <taxon>Bacillota</taxon>
        <taxon>Desulfuribacillia</taxon>
        <taxon>Desulfuribacillales</taxon>
        <taxon>Desulfuribacillaceae</taxon>
        <taxon>Desulfuribacillus</taxon>
    </lineage>
</organism>
<name>A0A1E5FYZ4_9FIRM</name>
<dbReference type="Proteomes" id="UP000094296">
    <property type="component" value="Unassembled WGS sequence"/>
</dbReference>
<keyword evidence="3" id="KW-1185">Reference proteome</keyword>
<dbReference type="OrthoDB" id="9949392at2"/>
<gene>
    <name evidence="2" type="ORF">BHF68_11490</name>
</gene>
<reference evidence="2 3" key="1">
    <citation type="submission" date="2016-09" db="EMBL/GenBank/DDBJ databases">
        <title>Draft genome sequence for the type strain of Desulfuribacillus alkaliarsenatis AHT28, an obligately anaerobic, sulfidogenic bacterium isolated from Russian soda lake sediments.</title>
        <authorList>
            <person name="Abin C.A."/>
            <person name="Hollibaugh J.T."/>
        </authorList>
    </citation>
    <scope>NUCLEOTIDE SEQUENCE [LARGE SCALE GENOMIC DNA]</scope>
    <source>
        <strain evidence="2 3">AHT28</strain>
    </source>
</reference>
<dbReference type="AlphaFoldDB" id="A0A1E5FYZ4"/>
<evidence type="ECO:0000313" key="3">
    <source>
        <dbReference type="Proteomes" id="UP000094296"/>
    </source>
</evidence>
<feature type="transmembrane region" description="Helical" evidence="1">
    <location>
        <begin position="12"/>
        <end position="35"/>
    </location>
</feature>
<evidence type="ECO:0000313" key="2">
    <source>
        <dbReference type="EMBL" id="OEF95721.1"/>
    </source>
</evidence>
<protein>
    <submittedName>
        <fullName evidence="2">Uncharacterized protein</fullName>
    </submittedName>
</protein>
<dbReference type="RefSeq" id="WP_069644287.1">
    <property type="nucleotide sequence ID" value="NZ_MIJE01000035.1"/>
</dbReference>
<comment type="caution">
    <text evidence="2">The sequence shown here is derived from an EMBL/GenBank/DDBJ whole genome shotgun (WGS) entry which is preliminary data.</text>
</comment>
<accession>A0A1E5FYZ4</accession>
<sequence length="71" mass="8128">MDTKKRDSMIKIFKFGVWAGGMGFILALFSVVFFLVDGRGIGLTDLFNVGITLFAFVYFRQGLRKLRDQKE</sequence>
<keyword evidence="1" id="KW-0812">Transmembrane</keyword>
<dbReference type="EMBL" id="MIJE01000035">
    <property type="protein sequence ID" value="OEF95721.1"/>
    <property type="molecule type" value="Genomic_DNA"/>
</dbReference>